<sequence length="637" mass="73522">MAESTVELAGDAISDVYKYSPLTNPEDIRLMELLPGDYSAPLVCRLSIVPLSDALQYEALSYTWGDLSYRQILYLKPEDSDTTNTSTTLLKITRSLHEALMQLRDPARSRTMWVDAVCIDQENLTERGHQVGIMRRIYHHAIRVLIWLGPEDDKTSAFVRVIAELKDHVASRGLSLEALRALKDADLYEEKLAVYSEHHRYNRKDLLSSAFRFYRRPWFRRVWVVQEVTAGGSKCQVHIGSHNISWDDLGMATLWFEAWRRVLCKVADPFRYSVDSSGLRNVLFMWQDRSLTSKTSPSLLNATRSFFATDVRDKVYALFSFPAFQELRHKFDFRPDYTMSARQVYELVTVLTMECSQTLEILHYVDFRVSAEDALAWPSWIPRWDIIHDSSLPLLLYPPYRVPHGTLALMQDHREGIIELGGVSMDYISDVARPLHCAYRAREGRIYELDFLAQFWEEILQRSHNEVLREHFNSNEDRFMGLAFALTGGLDSERKSAVKNPKSHVGDAIDFLLHSFNTALDWIPSAPLKDCLISLQPKYPGGNRMRFQTILEEMSTKRRLFYTNNGFLGLGPKNIQPGDVIVILYGGYTPFILRPEGDYFLLLGECYVNDMMDENALELCRENNDTGELEERVFRLK</sequence>
<dbReference type="Pfam" id="PF26639">
    <property type="entry name" value="Het-6_barrel"/>
    <property type="match status" value="1"/>
</dbReference>
<protein>
    <recommendedName>
        <fullName evidence="1">Heterokaryon incompatibility domain-containing protein</fullName>
    </recommendedName>
</protein>
<evidence type="ECO:0000259" key="1">
    <source>
        <dbReference type="Pfam" id="PF06985"/>
    </source>
</evidence>
<evidence type="ECO:0000313" key="2">
    <source>
        <dbReference type="EMBL" id="KAF2993328.1"/>
    </source>
</evidence>
<keyword evidence="3" id="KW-1185">Reference proteome</keyword>
<dbReference type="OrthoDB" id="5386682at2759"/>
<organism evidence="2 3">
    <name type="scientific">Curvularia kusanoi</name>
    <name type="common">Cochliobolus kusanoi</name>
    <dbReference type="NCBI Taxonomy" id="90978"/>
    <lineage>
        <taxon>Eukaryota</taxon>
        <taxon>Fungi</taxon>
        <taxon>Dikarya</taxon>
        <taxon>Ascomycota</taxon>
        <taxon>Pezizomycotina</taxon>
        <taxon>Dothideomycetes</taxon>
        <taxon>Pleosporomycetidae</taxon>
        <taxon>Pleosporales</taxon>
        <taxon>Pleosporineae</taxon>
        <taxon>Pleosporaceae</taxon>
        <taxon>Curvularia</taxon>
    </lineage>
</organism>
<evidence type="ECO:0000313" key="3">
    <source>
        <dbReference type="Proteomes" id="UP000801428"/>
    </source>
</evidence>
<proteinExistence type="predicted"/>
<gene>
    <name evidence="2" type="ORF">E8E13_001822</name>
</gene>
<dbReference type="PANTHER" id="PTHR24148:SF64">
    <property type="entry name" value="HETEROKARYON INCOMPATIBILITY DOMAIN-CONTAINING PROTEIN"/>
    <property type="match status" value="1"/>
</dbReference>
<dbReference type="InterPro" id="IPR010730">
    <property type="entry name" value="HET"/>
</dbReference>
<dbReference type="InterPro" id="IPR052895">
    <property type="entry name" value="HetReg/Transcr_Mod"/>
</dbReference>
<dbReference type="Pfam" id="PF06985">
    <property type="entry name" value="HET"/>
    <property type="match status" value="1"/>
</dbReference>
<comment type="caution">
    <text evidence="2">The sequence shown here is derived from an EMBL/GenBank/DDBJ whole genome shotgun (WGS) entry which is preliminary data.</text>
</comment>
<dbReference type="PANTHER" id="PTHR24148">
    <property type="entry name" value="ANKYRIN REPEAT DOMAIN-CONTAINING PROTEIN 39 HOMOLOG-RELATED"/>
    <property type="match status" value="1"/>
</dbReference>
<dbReference type="AlphaFoldDB" id="A0A9P4T3K9"/>
<feature type="domain" description="Heterokaryon incompatibility" evidence="1">
    <location>
        <begin position="57"/>
        <end position="227"/>
    </location>
</feature>
<dbReference type="Proteomes" id="UP000801428">
    <property type="component" value="Unassembled WGS sequence"/>
</dbReference>
<dbReference type="EMBL" id="SWKU01000055">
    <property type="protein sequence ID" value="KAF2993328.1"/>
    <property type="molecule type" value="Genomic_DNA"/>
</dbReference>
<name>A0A9P4T3K9_CURKU</name>
<reference evidence="2" key="1">
    <citation type="submission" date="2019-04" db="EMBL/GenBank/DDBJ databases">
        <title>Sequencing of skin fungus with MAO and IRED activity.</title>
        <authorList>
            <person name="Marsaioli A.J."/>
            <person name="Bonatto J.M.C."/>
            <person name="Reis Junior O."/>
        </authorList>
    </citation>
    <scope>NUCLEOTIDE SEQUENCE</scope>
    <source>
        <strain evidence="2">30M1</strain>
    </source>
</reference>
<accession>A0A9P4T3K9</accession>